<dbReference type="GO" id="GO:0005813">
    <property type="term" value="C:centrosome"/>
    <property type="evidence" value="ECO:0007669"/>
    <property type="project" value="UniProtKB-SubCell"/>
</dbReference>
<dbReference type="AlphaFoldDB" id="A0A9P0E5W3"/>
<comment type="similarity">
    <text evidence="4">Belongs to the CFAP96 family.</text>
</comment>
<keyword evidence="8" id="KW-1185">Reference proteome</keyword>
<evidence type="ECO:0000256" key="1">
    <source>
        <dbReference type="ARBA" id="ARBA00004300"/>
    </source>
</evidence>
<comment type="subcellular location">
    <subcellularLocation>
        <location evidence="1">Cytoplasm</location>
        <location evidence="1">Cytoskeleton</location>
        <location evidence="1">Microtubule organizing center</location>
        <location evidence="1">Centrosome</location>
    </subcellularLocation>
</comment>
<evidence type="ECO:0000256" key="6">
    <source>
        <dbReference type="SAM" id="MobiDB-lite"/>
    </source>
</evidence>
<dbReference type="Pfam" id="PF15239">
    <property type="entry name" value="CFAP96-like"/>
    <property type="match status" value="1"/>
</dbReference>
<dbReference type="GO" id="GO:0005881">
    <property type="term" value="C:cytoplasmic microtubule"/>
    <property type="evidence" value="ECO:0007669"/>
    <property type="project" value="TreeGrafter"/>
</dbReference>
<organism evidence="7 8">
    <name type="scientific">Nezara viridula</name>
    <name type="common">Southern green stink bug</name>
    <name type="synonym">Cimex viridulus</name>
    <dbReference type="NCBI Taxonomy" id="85310"/>
    <lineage>
        <taxon>Eukaryota</taxon>
        <taxon>Metazoa</taxon>
        <taxon>Ecdysozoa</taxon>
        <taxon>Arthropoda</taxon>
        <taxon>Hexapoda</taxon>
        <taxon>Insecta</taxon>
        <taxon>Pterygota</taxon>
        <taxon>Neoptera</taxon>
        <taxon>Paraneoptera</taxon>
        <taxon>Hemiptera</taxon>
        <taxon>Heteroptera</taxon>
        <taxon>Panheteroptera</taxon>
        <taxon>Pentatomomorpha</taxon>
        <taxon>Pentatomoidea</taxon>
        <taxon>Pentatomidae</taxon>
        <taxon>Pentatominae</taxon>
        <taxon>Nezara</taxon>
    </lineage>
</organism>
<feature type="compositionally biased region" description="Basic and acidic residues" evidence="6">
    <location>
        <begin position="274"/>
        <end position="287"/>
    </location>
</feature>
<dbReference type="PANTHER" id="PTHR31144">
    <property type="entry name" value="UPF0602 PROTEIN C4ORF47"/>
    <property type="match status" value="1"/>
</dbReference>
<evidence type="ECO:0000256" key="5">
    <source>
        <dbReference type="ARBA" id="ARBA00035693"/>
    </source>
</evidence>
<sequence length="331" mass="37534">MAKISPSPPPIGTHFGKTDLERLGYFAEMSYLNGGGYTPLITMPQIRDSKNKQMIPEFPKVKTTGLQDCYFDKLYKRLFIGEAYFDPLKYALKQKLEEGKKIKGLFRPTSYTHLQACRGDFFGCFTTSMKAFDPRTRGVTKAKVGKDAIKKFLEFIPSSPGKKGGYGYLDTTINPYPKYKSSPYEMKITKQALDPKRKVVSWLPPSPPGLFQSYYTSSTGYIRTVPAVWSLSGLFRPPNPTKSLGGCMDGCFDKWPIHSCDPYIDPWKVQAGKTEPKRKSKVEKERPPVWVPNGMGKTNFTPSVMQNNVNICTNALNWRNMKPVTYTREFI</sequence>
<proteinExistence type="inferred from homology"/>
<gene>
    <name evidence="7" type="ORF">NEZAVI_LOCUS1647</name>
</gene>
<feature type="region of interest" description="Disordered" evidence="6">
    <location>
        <begin position="271"/>
        <end position="297"/>
    </location>
</feature>
<dbReference type="PANTHER" id="PTHR31144:SF1">
    <property type="entry name" value="UPF0602 PROTEIN C4ORF47"/>
    <property type="match status" value="1"/>
</dbReference>
<accession>A0A9P0E5W3</accession>
<dbReference type="Proteomes" id="UP001152798">
    <property type="component" value="Chromosome 1"/>
</dbReference>
<keyword evidence="3" id="KW-0206">Cytoskeleton</keyword>
<dbReference type="InterPro" id="IPR029358">
    <property type="entry name" value="CFAP96"/>
</dbReference>
<protein>
    <recommendedName>
        <fullName evidence="5">Cilia-and flagella-associated protein 96</fullName>
    </recommendedName>
</protein>
<evidence type="ECO:0000313" key="7">
    <source>
        <dbReference type="EMBL" id="CAH1390443.1"/>
    </source>
</evidence>
<evidence type="ECO:0000256" key="2">
    <source>
        <dbReference type="ARBA" id="ARBA00022490"/>
    </source>
</evidence>
<evidence type="ECO:0000256" key="4">
    <source>
        <dbReference type="ARBA" id="ARBA00035656"/>
    </source>
</evidence>
<reference evidence="7" key="1">
    <citation type="submission" date="2022-01" db="EMBL/GenBank/DDBJ databases">
        <authorList>
            <person name="King R."/>
        </authorList>
    </citation>
    <scope>NUCLEOTIDE SEQUENCE</scope>
</reference>
<keyword evidence="2" id="KW-0963">Cytoplasm</keyword>
<evidence type="ECO:0000313" key="8">
    <source>
        <dbReference type="Proteomes" id="UP001152798"/>
    </source>
</evidence>
<evidence type="ECO:0000256" key="3">
    <source>
        <dbReference type="ARBA" id="ARBA00023212"/>
    </source>
</evidence>
<dbReference type="EMBL" id="OV725077">
    <property type="protein sequence ID" value="CAH1390443.1"/>
    <property type="molecule type" value="Genomic_DNA"/>
</dbReference>
<name>A0A9P0E5W3_NEZVI</name>
<dbReference type="OrthoDB" id="283553at2759"/>